<evidence type="ECO:0000256" key="12">
    <source>
        <dbReference type="ARBA" id="ARBA00022989"/>
    </source>
</evidence>
<dbReference type="InterPro" id="IPR031127">
    <property type="entry name" value="E3_UB_ligase_RBR"/>
</dbReference>
<keyword evidence="9 14" id="KW-0863">Zinc-finger</keyword>
<evidence type="ECO:0000256" key="8">
    <source>
        <dbReference type="ARBA" id="ARBA00022737"/>
    </source>
</evidence>
<dbReference type="SMART" id="SM00647">
    <property type="entry name" value="IBR"/>
    <property type="match status" value="2"/>
</dbReference>
<dbReference type="GO" id="GO:0031090">
    <property type="term" value="C:organelle membrane"/>
    <property type="evidence" value="ECO:0007669"/>
    <property type="project" value="UniProtKB-ARBA"/>
</dbReference>
<dbReference type="GO" id="GO:0008270">
    <property type="term" value="F:zinc ion binding"/>
    <property type="evidence" value="ECO:0007669"/>
    <property type="project" value="UniProtKB-KW"/>
</dbReference>
<keyword evidence="11" id="KW-0862">Zinc</keyword>
<feature type="transmembrane region" description="Helical" evidence="16">
    <location>
        <begin position="412"/>
        <end position="432"/>
    </location>
</feature>
<organism evidence="19 20">
    <name type="scientific">Stentor coeruleus</name>
    <dbReference type="NCBI Taxonomy" id="5963"/>
    <lineage>
        <taxon>Eukaryota</taxon>
        <taxon>Sar</taxon>
        <taxon>Alveolata</taxon>
        <taxon>Ciliophora</taxon>
        <taxon>Postciliodesmatophora</taxon>
        <taxon>Heterotrichea</taxon>
        <taxon>Heterotrichida</taxon>
        <taxon>Stentoridae</taxon>
        <taxon>Stentor</taxon>
    </lineage>
</organism>
<dbReference type="FunFam" id="3.30.40.10:FF:000051">
    <property type="entry name" value="RBR-type E3 ubiquitin transferase"/>
    <property type="match status" value="1"/>
</dbReference>
<dbReference type="PROSITE" id="PS50089">
    <property type="entry name" value="ZF_RING_2"/>
    <property type="match status" value="1"/>
</dbReference>
<dbReference type="InterPro" id="IPR013083">
    <property type="entry name" value="Znf_RING/FYVE/PHD"/>
</dbReference>
<dbReference type="GO" id="GO:0016567">
    <property type="term" value="P:protein ubiquitination"/>
    <property type="evidence" value="ECO:0007669"/>
    <property type="project" value="InterPro"/>
</dbReference>
<accession>A0A1R2BWV4</accession>
<evidence type="ECO:0000256" key="16">
    <source>
        <dbReference type="SAM" id="Phobius"/>
    </source>
</evidence>
<dbReference type="SUPFAM" id="SSF57850">
    <property type="entry name" value="RING/U-box"/>
    <property type="match status" value="3"/>
</dbReference>
<dbReference type="InterPro" id="IPR001841">
    <property type="entry name" value="Znf_RING"/>
</dbReference>
<dbReference type="Gene3D" id="3.30.40.10">
    <property type="entry name" value="Zinc/RING finger domain, C3HC4 (zinc finger)"/>
    <property type="match status" value="1"/>
</dbReference>
<keyword evidence="6 16" id="KW-0812">Transmembrane</keyword>
<evidence type="ECO:0000256" key="14">
    <source>
        <dbReference type="PROSITE-ProRule" id="PRU00175"/>
    </source>
</evidence>
<protein>
    <recommendedName>
        <fullName evidence="4">RBR-type E3 ubiquitin transferase</fullName>
        <ecNumber evidence="4">2.3.2.31</ecNumber>
    </recommendedName>
</protein>
<evidence type="ECO:0000256" key="3">
    <source>
        <dbReference type="ARBA" id="ARBA00004906"/>
    </source>
</evidence>
<dbReference type="Pfam" id="PF01485">
    <property type="entry name" value="IBR"/>
    <property type="match status" value="1"/>
</dbReference>
<dbReference type="InterPro" id="IPR017907">
    <property type="entry name" value="Znf_RING_CS"/>
</dbReference>
<comment type="subcellular location">
    <subcellularLocation>
        <location evidence="2">Membrane</location>
        <topology evidence="2">Single-pass membrane protein</topology>
    </subcellularLocation>
</comment>
<keyword evidence="13 16" id="KW-0472">Membrane</keyword>
<evidence type="ECO:0000256" key="13">
    <source>
        <dbReference type="ARBA" id="ARBA00023136"/>
    </source>
</evidence>
<name>A0A1R2BWV4_9CILI</name>
<dbReference type="AlphaFoldDB" id="A0A1R2BWV4"/>
<evidence type="ECO:0000256" key="9">
    <source>
        <dbReference type="ARBA" id="ARBA00022771"/>
    </source>
</evidence>
<keyword evidence="7" id="KW-0479">Metal-binding</keyword>
<dbReference type="SMART" id="SM00184">
    <property type="entry name" value="RING"/>
    <property type="match status" value="2"/>
</dbReference>
<dbReference type="InterPro" id="IPR002867">
    <property type="entry name" value="IBR_dom"/>
</dbReference>
<evidence type="ECO:0000256" key="10">
    <source>
        <dbReference type="ARBA" id="ARBA00022786"/>
    </source>
</evidence>
<sequence>METESKTNPIAVILPCHSDISRNQASFQMSNNTEISIESASLEESSMEHSMNSNPKSDSNSSSSNSASQSEIEIPLKITLNFECNPEEEKVIISEFVCSICQEQKLNSELFTQALCMHIFCKNCITEYLTIRISESNVLKMPCPHHDCTLEILEADIINLIPENLYKKYQIFKRNEELNNSPFLRWCPVPDCIGYDIGNMLNDKLTCNVCEYKYCYYCSEPWHINSKCKEINDKELDKWGNKNNVRYCPNCRRKVEKNNGCNHMTCVKCNYEWCWLCGEKYDSEHYANCEIIKHYKWNKPMLKILTMIFAFFVLLFLPIGWFIKIVHQEAANVAFIKFRKLLKIKWLSYTIAIIFGIIILPIYWSLGPFALSTFMCFNILKNFECYSICIAILSFIFGIITAPIIIILGISAAGVITLSGIVMLGIKVYIIIRRCWEPGYFRLNGKYGSL</sequence>
<evidence type="ECO:0000256" key="6">
    <source>
        <dbReference type="ARBA" id="ARBA00022692"/>
    </source>
</evidence>
<comment type="caution">
    <text evidence="19">The sequence shown here is derived from an EMBL/GenBank/DDBJ whole genome shotgun (WGS) entry which is preliminary data.</text>
</comment>
<evidence type="ECO:0000259" key="17">
    <source>
        <dbReference type="PROSITE" id="PS50089"/>
    </source>
</evidence>
<evidence type="ECO:0000256" key="5">
    <source>
        <dbReference type="ARBA" id="ARBA00022679"/>
    </source>
</evidence>
<dbReference type="CDD" id="cd20336">
    <property type="entry name" value="Rcat_RBR"/>
    <property type="match status" value="1"/>
</dbReference>
<dbReference type="OrthoDB" id="297477at2759"/>
<dbReference type="EC" id="2.3.2.31" evidence="4"/>
<reference evidence="19 20" key="1">
    <citation type="submission" date="2016-11" db="EMBL/GenBank/DDBJ databases">
        <title>The macronuclear genome of Stentor coeruleus: a giant cell with tiny introns.</title>
        <authorList>
            <person name="Slabodnick M."/>
            <person name="Ruby J.G."/>
            <person name="Reiff S.B."/>
            <person name="Swart E.C."/>
            <person name="Gosai S."/>
            <person name="Prabakaran S."/>
            <person name="Witkowska E."/>
            <person name="Larue G.E."/>
            <person name="Fisher S."/>
            <person name="Freeman R.M."/>
            <person name="Gunawardena J."/>
            <person name="Chu W."/>
            <person name="Stover N.A."/>
            <person name="Gregory B.D."/>
            <person name="Nowacki M."/>
            <person name="Derisi J."/>
            <person name="Roy S.W."/>
            <person name="Marshall W.F."/>
            <person name="Sood P."/>
        </authorList>
    </citation>
    <scope>NUCLEOTIDE SEQUENCE [LARGE SCALE GENOMIC DNA]</scope>
    <source>
        <strain evidence="19">WM001</strain>
    </source>
</reference>
<evidence type="ECO:0000313" key="20">
    <source>
        <dbReference type="Proteomes" id="UP000187209"/>
    </source>
</evidence>
<keyword evidence="5" id="KW-0808">Transferase</keyword>
<keyword evidence="8" id="KW-0677">Repeat</keyword>
<dbReference type="GO" id="GO:0005737">
    <property type="term" value="C:cytoplasm"/>
    <property type="evidence" value="ECO:0007669"/>
    <property type="project" value="UniProtKB-ARBA"/>
</dbReference>
<dbReference type="PROSITE" id="PS51873">
    <property type="entry name" value="TRIAD"/>
    <property type="match status" value="1"/>
</dbReference>
<keyword evidence="10" id="KW-0833">Ubl conjugation pathway</keyword>
<evidence type="ECO:0000256" key="7">
    <source>
        <dbReference type="ARBA" id="ARBA00022723"/>
    </source>
</evidence>
<evidence type="ECO:0000256" key="4">
    <source>
        <dbReference type="ARBA" id="ARBA00012251"/>
    </source>
</evidence>
<dbReference type="Gene3D" id="1.20.120.1750">
    <property type="match status" value="1"/>
</dbReference>
<evidence type="ECO:0000256" key="15">
    <source>
        <dbReference type="SAM" id="MobiDB-lite"/>
    </source>
</evidence>
<dbReference type="Proteomes" id="UP000187209">
    <property type="component" value="Unassembled WGS sequence"/>
</dbReference>
<feature type="transmembrane region" description="Helical" evidence="16">
    <location>
        <begin position="304"/>
        <end position="326"/>
    </location>
</feature>
<feature type="region of interest" description="Disordered" evidence="15">
    <location>
        <begin position="41"/>
        <end position="68"/>
    </location>
</feature>
<feature type="domain" description="RING-type" evidence="18">
    <location>
        <begin position="94"/>
        <end position="298"/>
    </location>
</feature>
<feature type="domain" description="RING-type" evidence="17">
    <location>
        <begin position="98"/>
        <end position="147"/>
    </location>
</feature>
<keyword evidence="20" id="KW-1185">Reference proteome</keyword>
<dbReference type="GO" id="GO:0061630">
    <property type="term" value="F:ubiquitin protein ligase activity"/>
    <property type="evidence" value="ECO:0007669"/>
    <property type="project" value="UniProtKB-EC"/>
</dbReference>
<keyword evidence="12 16" id="KW-1133">Transmembrane helix</keyword>
<gene>
    <name evidence="19" type="ORF">SteCoe_18367</name>
</gene>
<proteinExistence type="predicted"/>
<dbReference type="InterPro" id="IPR044066">
    <property type="entry name" value="TRIAD_supradom"/>
</dbReference>
<evidence type="ECO:0000256" key="2">
    <source>
        <dbReference type="ARBA" id="ARBA00004167"/>
    </source>
</evidence>
<feature type="transmembrane region" description="Helical" evidence="16">
    <location>
        <begin position="346"/>
        <end position="364"/>
    </location>
</feature>
<dbReference type="PROSITE" id="PS00518">
    <property type="entry name" value="ZF_RING_1"/>
    <property type="match status" value="1"/>
</dbReference>
<comment type="pathway">
    <text evidence="3">Protein modification; protein ubiquitination.</text>
</comment>
<evidence type="ECO:0000259" key="18">
    <source>
        <dbReference type="PROSITE" id="PS51873"/>
    </source>
</evidence>
<evidence type="ECO:0000313" key="19">
    <source>
        <dbReference type="EMBL" id="OMJ81191.1"/>
    </source>
</evidence>
<comment type="catalytic activity">
    <reaction evidence="1">
        <text>[E2 ubiquitin-conjugating enzyme]-S-ubiquitinyl-L-cysteine + [acceptor protein]-L-lysine = [E2 ubiquitin-conjugating enzyme]-L-cysteine + [acceptor protein]-N(6)-ubiquitinyl-L-lysine.</text>
        <dbReference type="EC" id="2.3.2.31"/>
    </reaction>
</comment>
<dbReference type="Pfam" id="PF22191">
    <property type="entry name" value="IBR_1"/>
    <property type="match status" value="1"/>
</dbReference>
<evidence type="ECO:0000256" key="1">
    <source>
        <dbReference type="ARBA" id="ARBA00001798"/>
    </source>
</evidence>
<dbReference type="EMBL" id="MPUH01000389">
    <property type="protein sequence ID" value="OMJ81191.1"/>
    <property type="molecule type" value="Genomic_DNA"/>
</dbReference>
<feature type="transmembrane region" description="Helical" evidence="16">
    <location>
        <begin position="385"/>
        <end position="406"/>
    </location>
</feature>
<dbReference type="PANTHER" id="PTHR11685">
    <property type="entry name" value="RBR FAMILY RING FINGER AND IBR DOMAIN-CONTAINING"/>
    <property type="match status" value="1"/>
</dbReference>
<evidence type="ECO:0000256" key="11">
    <source>
        <dbReference type="ARBA" id="ARBA00022833"/>
    </source>
</evidence>